<proteinExistence type="predicted"/>
<organism evidence="7 8">
    <name type="scientific">Sphagnum troendelagicum</name>
    <dbReference type="NCBI Taxonomy" id="128251"/>
    <lineage>
        <taxon>Eukaryota</taxon>
        <taxon>Viridiplantae</taxon>
        <taxon>Streptophyta</taxon>
        <taxon>Embryophyta</taxon>
        <taxon>Bryophyta</taxon>
        <taxon>Sphagnophytina</taxon>
        <taxon>Sphagnopsida</taxon>
        <taxon>Sphagnales</taxon>
        <taxon>Sphagnaceae</taxon>
        <taxon>Sphagnum</taxon>
    </lineage>
</organism>
<evidence type="ECO:0000313" key="7">
    <source>
        <dbReference type="EMBL" id="CAK9236520.1"/>
    </source>
</evidence>
<feature type="domain" description="Protein kinase" evidence="6">
    <location>
        <begin position="3"/>
        <end position="92"/>
    </location>
</feature>
<keyword evidence="8" id="KW-1185">Reference proteome</keyword>
<dbReference type="InterPro" id="IPR001245">
    <property type="entry name" value="Ser-Thr/Tyr_kinase_cat_dom"/>
</dbReference>
<dbReference type="PANTHER" id="PTHR47974">
    <property type="entry name" value="OS07G0415500 PROTEIN"/>
    <property type="match status" value="1"/>
</dbReference>
<comment type="subcellular location">
    <subcellularLocation>
        <location evidence="1">Membrane</location>
        <topology evidence="1">Single-pass membrane protein</topology>
    </subcellularLocation>
</comment>
<dbReference type="InterPro" id="IPR000719">
    <property type="entry name" value="Prot_kinase_dom"/>
</dbReference>
<name>A0ABP0V3E1_9BRYO</name>
<sequence length="92" mass="10269">MTDYFKVVLGKGGQGTVYEASLQGPAEPRQKAAVKKLYRNKALDAVCSNSAEEIRNQDSVEKEFWSELRSISRLHHNNLVALLGYCIEGDQP</sequence>
<dbReference type="PROSITE" id="PS50011">
    <property type="entry name" value="PROTEIN_KINASE_DOM"/>
    <property type="match status" value="1"/>
</dbReference>
<keyword evidence="4" id="KW-1133">Transmembrane helix</keyword>
<dbReference type="Gene3D" id="3.30.200.20">
    <property type="entry name" value="Phosphorylase Kinase, domain 1"/>
    <property type="match status" value="1"/>
</dbReference>
<evidence type="ECO:0000313" key="8">
    <source>
        <dbReference type="Proteomes" id="UP001497512"/>
    </source>
</evidence>
<keyword evidence="3" id="KW-0732">Signal</keyword>
<dbReference type="InterPro" id="IPR011009">
    <property type="entry name" value="Kinase-like_dom_sf"/>
</dbReference>
<protein>
    <recommendedName>
        <fullName evidence="6">Protein kinase domain-containing protein</fullName>
    </recommendedName>
</protein>
<dbReference type="PANTHER" id="PTHR47974:SF9">
    <property type="entry name" value="RECEPTOR-LIKE SERINE_THREONINE-PROTEIN KINASE"/>
    <property type="match status" value="1"/>
</dbReference>
<dbReference type="SUPFAM" id="SSF56112">
    <property type="entry name" value="Protein kinase-like (PK-like)"/>
    <property type="match status" value="1"/>
</dbReference>
<evidence type="ECO:0000259" key="6">
    <source>
        <dbReference type="PROSITE" id="PS50011"/>
    </source>
</evidence>
<reference evidence="7" key="1">
    <citation type="submission" date="2024-02" db="EMBL/GenBank/DDBJ databases">
        <authorList>
            <consortium name="ELIXIR-Norway"/>
            <consortium name="Elixir Norway"/>
        </authorList>
    </citation>
    <scope>NUCLEOTIDE SEQUENCE</scope>
</reference>
<evidence type="ECO:0000256" key="3">
    <source>
        <dbReference type="ARBA" id="ARBA00022729"/>
    </source>
</evidence>
<keyword evidence="5" id="KW-0472">Membrane</keyword>
<evidence type="ECO:0000256" key="1">
    <source>
        <dbReference type="ARBA" id="ARBA00004167"/>
    </source>
</evidence>
<dbReference type="EMBL" id="OZ019901">
    <property type="protein sequence ID" value="CAK9236520.1"/>
    <property type="molecule type" value="Genomic_DNA"/>
</dbReference>
<evidence type="ECO:0000256" key="2">
    <source>
        <dbReference type="ARBA" id="ARBA00022692"/>
    </source>
</evidence>
<keyword evidence="2" id="KW-0812">Transmembrane</keyword>
<dbReference type="Proteomes" id="UP001497512">
    <property type="component" value="Chromosome 9"/>
</dbReference>
<accession>A0ABP0V3E1</accession>
<gene>
    <name evidence="7" type="ORF">CSSPTR1EN2_LOCUS22933</name>
</gene>
<dbReference type="Pfam" id="PF07714">
    <property type="entry name" value="PK_Tyr_Ser-Thr"/>
    <property type="match status" value="1"/>
</dbReference>
<evidence type="ECO:0000256" key="4">
    <source>
        <dbReference type="ARBA" id="ARBA00022989"/>
    </source>
</evidence>
<evidence type="ECO:0000256" key="5">
    <source>
        <dbReference type="ARBA" id="ARBA00023136"/>
    </source>
</evidence>